<sequence length="86" mass="10037">MEEDPEENPEQDPKEDPEEESEPVDEEIEILEYETEMEGGLRIDEWKWSLSLGDSDELRSSVVVSDRDLRFTSMFWKSLHGVMGIC</sequence>
<dbReference type="Proteomes" id="UP000796880">
    <property type="component" value="Unassembled WGS sequence"/>
</dbReference>
<dbReference type="AlphaFoldDB" id="A0A8K0MHJ6"/>
<evidence type="ECO:0000313" key="2">
    <source>
        <dbReference type="EMBL" id="KAF3445928.1"/>
    </source>
</evidence>
<protein>
    <submittedName>
        <fullName evidence="2">Uncharacterized protein</fullName>
    </submittedName>
</protein>
<dbReference type="EMBL" id="VOIH02000005">
    <property type="protein sequence ID" value="KAF3445928.1"/>
    <property type="molecule type" value="Genomic_DNA"/>
</dbReference>
<proteinExistence type="predicted"/>
<gene>
    <name evidence="2" type="ORF">FNV43_RR11105</name>
</gene>
<comment type="caution">
    <text evidence="2">The sequence shown here is derived from an EMBL/GenBank/DDBJ whole genome shotgun (WGS) entry which is preliminary data.</text>
</comment>
<accession>A0A8K0MHJ6</accession>
<evidence type="ECO:0000313" key="3">
    <source>
        <dbReference type="Proteomes" id="UP000796880"/>
    </source>
</evidence>
<name>A0A8K0MHJ6_9ROSA</name>
<evidence type="ECO:0000256" key="1">
    <source>
        <dbReference type="SAM" id="MobiDB-lite"/>
    </source>
</evidence>
<organism evidence="2 3">
    <name type="scientific">Rhamnella rubrinervis</name>
    <dbReference type="NCBI Taxonomy" id="2594499"/>
    <lineage>
        <taxon>Eukaryota</taxon>
        <taxon>Viridiplantae</taxon>
        <taxon>Streptophyta</taxon>
        <taxon>Embryophyta</taxon>
        <taxon>Tracheophyta</taxon>
        <taxon>Spermatophyta</taxon>
        <taxon>Magnoliopsida</taxon>
        <taxon>eudicotyledons</taxon>
        <taxon>Gunneridae</taxon>
        <taxon>Pentapetalae</taxon>
        <taxon>rosids</taxon>
        <taxon>fabids</taxon>
        <taxon>Rosales</taxon>
        <taxon>Rhamnaceae</taxon>
        <taxon>rhamnoid group</taxon>
        <taxon>Rhamneae</taxon>
        <taxon>Rhamnella</taxon>
    </lineage>
</organism>
<dbReference type="OrthoDB" id="115950at2759"/>
<reference evidence="2" key="1">
    <citation type="submission" date="2020-03" db="EMBL/GenBank/DDBJ databases">
        <title>A high-quality chromosome-level genome assembly of a woody plant with both climbing and erect habits, Rhamnella rubrinervis.</title>
        <authorList>
            <person name="Lu Z."/>
            <person name="Yang Y."/>
            <person name="Zhu X."/>
            <person name="Sun Y."/>
        </authorList>
    </citation>
    <scope>NUCLEOTIDE SEQUENCE</scope>
    <source>
        <strain evidence="2">BYM</strain>
        <tissue evidence="2">Leaf</tissue>
    </source>
</reference>
<feature type="region of interest" description="Disordered" evidence="1">
    <location>
        <begin position="1"/>
        <end position="25"/>
    </location>
</feature>
<keyword evidence="3" id="KW-1185">Reference proteome</keyword>